<dbReference type="AlphaFoldDB" id="A0A344TKB1"/>
<feature type="region of interest" description="Disordered" evidence="2">
    <location>
        <begin position="144"/>
        <end position="163"/>
    </location>
</feature>
<sequence length="163" mass="17948">MKTKLESLDDVRAERARLKNQLALSQVKMRKDITAIKTEINPARQAVGALSDLLTTPKKGLLSVGVGIGVDMLLKRGLLARAGWLPRLVVPFIARNVATNLIYKNRTSLLENALIWVKKKTEKKPDIKIDSQQKLLPSATDVRVNGHTSSAENHVVPPDVSVN</sequence>
<accession>A0A344TKB1</accession>
<keyword evidence="4" id="KW-1185">Reference proteome</keyword>
<dbReference type="KEGG" id="run:DR864_15650"/>
<gene>
    <name evidence="3" type="ORF">DR864_15650</name>
</gene>
<dbReference type="OrthoDB" id="674482at2"/>
<evidence type="ECO:0000256" key="2">
    <source>
        <dbReference type="SAM" id="MobiDB-lite"/>
    </source>
</evidence>
<proteinExistence type="predicted"/>
<evidence type="ECO:0000313" key="3">
    <source>
        <dbReference type="EMBL" id="AXE19082.1"/>
    </source>
</evidence>
<organism evidence="3 4">
    <name type="scientific">Runella rosea</name>
    <dbReference type="NCBI Taxonomy" id="2259595"/>
    <lineage>
        <taxon>Bacteria</taxon>
        <taxon>Pseudomonadati</taxon>
        <taxon>Bacteroidota</taxon>
        <taxon>Cytophagia</taxon>
        <taxon>Cytophagales</taxon>
        <taxon>Spirosomataceae</taxon>
        <taxon>Runella</taxon>
    </lineage>
</organism>
<evidence type="ECO:0000256" key="1">
    <source>
        <dbReference type="SAM" id="Coils"/>
    </source>
</evidence>
<dbReference type="Proteomes" id="UP000251993">
    <property type="component" value="Chromosome"/>
</dbReference>
<evidence type="ECO:0000313" key="4">
    <source>
        <dbReference type="Proteomes" id="UP000251993"/>
    </source>
</evidence>
<dbReference type="RefSeq" id="WP_114067862.1">
    <property type="nucleotide sequence ID" value="NZ_CP030850.1"/>
</dbReference>
<feature type="coiled-coil region" evidence="1">
    <location>
        <begin position="1"/>
        <end position="28"/>
    </location>
</feature>
<dbReference type="EMBL" id="CP030850">
    <property type="protein sequence ID" value="AXE19082.1"/>
    <property type="molecule type" value="Genomic_DNA"/>
</dbReference>
<protein>
    <submittedName>
        <fullName evidence="3">Uncharacterized protein</fullName>
    </submittedName>
</protein>
<keyword evidence="1" id="KW-0175">Coiled coil</keyword>
<reference evidence="3 4" key="1">
    <citation type="submission" date="2018-07" db="EMBL/GenBank/DDBJ databases">
        <title>Genome sequencing of Runella.</title>
        <authorList>
            <person name="Baek M.-G."/>
            <person name="Yi H."/>
        </authorList>
    </citation>
    <scope>NUCLEOTIDE SEQUENCE [LARGE SCALE GENOMIC DNA]</scope>
    <source>
        <strain evidence="3 4">HYN0085</strain>
    </source>
</reference>
<name>A0A344TKB1_9BACT</name>